<keyword evidence="2" id="KW-1185">Reference proteome</keyword>
<name>A0A285CMT3_9BACI</name>
<organism evidence="1 2">
    <name type="scientific">Bacillus oleivorans</name>
    <dbReference type="NCBI Taxonomy" id="1448271"/>
    <lineage>
        <taxon>Bacteria</taxon>
        <taxon>Bacillati</taxon>
        <taxon>Bacillota</taxon>
        <taxon>Bacilli</taxon>
        <taxon>Bacillales</taxon>
        <taxon>Bacillaceae</taxon>
        <taxon>Bacillus</taxon>
    </lineage>
</organism>
<accession>A0A285CMT3</accession>
<dbReference type="Proteomes" id="UP000219546">
    <property type="component" value="Unassembled WGS sequence"/>
</dbReference>
<sequence>MGKWHLQPILNTLSKLLQQPDEPLEVFTIAPTNSVFERFQRYSRDLGKFFELWDNFKGPRGTKKASLAEERELYEMIRGTMIEARFSLMDLYGFLHFPFSSKEPELKDQWKEKIKAIVEKNELPEPKISRDNLEELELSYKSIGLHLLFLYKLEKKTEALYWERVREEISDLIHDVLKSDMKHLQKKCKKCVRILPKSFPYQTCNTCHREKYPNKSYYIR</sequence>
<proteinExistence type="predicted"/>
<evidence type="ECO:0000313" key="2">
    <source>
        <dbReference type="Proteomes" id="UP000219546"/>
    </source>
</evidence>
<dbReference type="AlphaFoldDB" id="A0A285CMT3"/>
<dbReference type="EMBL" id="OAOP01000002">
    <property type="protein sequence ID" value="SNX68847.1"/>
    <property type="molecule type" value="Genomic_DNA"/>
</dbReference>
<protein>
    <submittedName>
        <fullName evidence="1">Uncharacterized protein</fullName>
    </submittedName>
</protein>
<evidence type="ECO:0000313" key="1">
    <source>
        <dbReference type="EMBL" id="SNX68847.1"/>
    </source>
</evidence>
<gene>
    <name evidence="1" type="ORF">SAMN05877753_102759</name>
</gene>
<dbReference type="RefSeq" id="WP_245855625.1">
    <property type="nucleotide sequence ID" value="NZ_JBEPMQ010000001.1"/>
</dbReference>
<reference evidence="1 2" key="1">
    <citation type="submission" date="2017-08" db="EMBL/GenBank/DDBJ databases">
        <authorList>
            <person name="de Groot N.N."/>
        </authorList>
    </citation>
    <scope>NUCLEOTIDE SEQUENCE [LARGE SCALE GENOMIC DNA]</scope>
    <source>
        <strain evidence="1 2">JC228</strain>
    </source>
</reference>